<dbReference type="Proteomes" id="UP000334923">
    <property type="component" value="Unassembled WGS sequence"/>
</dbReference>
<dbReference type="EMBL" id="CABFVA020000132">
    <property type="protein sequence ID" value="VVM08331.1"/>
    <property type="molecule type" value="Genomic_DNA"/>
</dbReference>
<name>A0A5E6MGB4_9BACT</name>
<sequence>MTFLRCFGESVGFLLVDGLALDQWLALRKVLGDLDSQLRFCEDLVFAWTLTIILVFRQAAFAGKPLIYFLANVHTTDKGPGLWSSSGSIRG</sequence>
<proteinExistence type="predicted"/>
<reference evidence="1 2" key="1">
    <citation type="submission" date="2019-09" db="EMBL/GenBank/DDBJ databases">
        <authorList>
            <person name="Cremers G."/>
        </authorList>
    </citation>
    <scope>NUCLEOTIDE SEQUENCE [LARGE SCALE GENOMIC DNA]</scope>
    <source>
        <strain evidence="1">4A</strain>
    </source>
</reference>
<dbReference type="AlphaFoldDB" id="A0A5E6MGB4"/>
<organism evidence="1 2">
    <name type="scientific">Methylacidimicrobium tartarophylax</name>
    <dbReference type="NCBI Taxonomy" id="1041768"/>
    <lineage>
        <taxon>Bacteria</taxon>
        <taxon>Pseudomonadati</taxon>
        <taxon>Verrucomicrobiota</taxon>
        <taxon>Methylacidimicrobium</taxon>
    </lineage>
</organism>
<keyword evidence="2" id="KW-1185">Reference proteome</keyword>
<dbReference type="RefSeq" id="WP_178087095.1">
    <property type="nucleotide sequence ID" value="NZ_CABFVA020000132.1"/>
</dbReference>
<gene>
    <name evidence="1" type="ORF">MAMT_02285</name>
</gene>
<accession>A0A5E6MGB4</accession>
<evidence type="ECO:0000313" key="2">
    <source>
        <dbReference type="Proteomes" id="UP000334923"/>
    </source>
</evidence>
<protein>
    <submittedName>
        <fullName evidence="1">Uncharacterized protein</fullName>
    </submittedName>
</protein>
<evidence type="ECO:0000313" key="1">
    <source>
        <dbReference type="EMBL" id="VVM08331.1"/>
    </source>
</evidence>